<gene>
    <name evidence="2" type="ORF">SAMN05421819_4159</name>
</gene>
<evidence type="ECO:0000259" key="1">
    <source>
        <dbReference type="Pfam" id="PF18731"/>
    </source>
</evidence>
<evidence type="ECO:0000313" key="2">
    <source>
        <dbReference type="EMBL" id="SEG66789.1"/>
    </source>
</evidence>
<accession>A0A1H6C1D1</accession>
<name>A0A1H6C1D1_9BACT</name>
<dbReference type="EMBL" id="FNVA01000008">
    <property type="protein sequence ID" value="SEG66789.1"/>
    <property type="molecule type" value="Genomic_DNA"/>
</dbReference>
<dbReference type="OrthoDB" id="4773522at2"/>
<dbReference type="Proteomes" id="UP000236728">
    <property type="component" value="Unassembled WGS sequence"/>
</dbReference>
<dbReference type="Pfam" id="PF18731">
    <property type="entry name" value="HEPN_Swt1"/>
    <property type="match status" value="1"/>
</dbReference>
<organism evidence="2 3">
    <name type="scientific">Bryocella elongata</name>
    <dbReference type="NCBI Taxonomy" id="863522"/>
    <lineage>
        <taxon>Bacteria</taxon>
        <taxon>Pseudomonadati</taxon>
        <taxon>Acidobacteriota</taxon>
        <taxon>Terriglobia</taxon>
        <taxon>Terriglobales</taxon>
        <taxon>Acidobacteriaceae</taxon>
        <taxon>Bryocella</taxon>
    </lineage>
</organism>
<reference evidence="2 3" key="1">
    <citation type="submission" date="2016-10" db="EMBL/GenBank/DDBJ databases">
        <authorList>
            <person name="de Groot N.N."/>
        </authorList>
    </citation>
    <scope>NUCLEOTIDE SEQUENCE [LARGE SCALE GENOMIC DNA]</scope>
    <source>
        <strain evidence="2 3">DSM 22489</strain>
    </source>
</reference>
<feature type="domain" description="Swt1-like HEPN" evidence="1">
    <location>
        <begin position="72"/>
        <end position="198"/>
    </location>
</feature>
<proteinExistence type="predicted"/>
<protein>
    <recommendedName>
        <fullName evidence="1">Swt1-like HEPN domain-containing protein</fullName>
    </recommendedName>
</protein>
<evidence type="ECO:0000313" key="3">
    <source>
        <dbReference type="Proteomes" id="UP000236728"/>
    </source>
</evidence>
<dbReference type="InterPro" id="IPR041650">
    <property type="entry name" value="HEPN_Swt1"/>
</dbReference>
<sequence length="200" mass="22249">MANENSGVLGRIKEFGMTNQMLADDLLRIGAAHGVDLGHLASGANAAEDAYYPQFPARIRAEAHRMARHYELFYCLEVSVRDLVNVTLTESKGTDDWWATDCVPQQIKLDVSGRIKAEIDSGVSRRSDDELDFTTFGELGTIIVVNWNSFGGIFTSKKAVEKVVGSLNSLRNPIAHCCPLAEDEEVRLSLALRDWFRLME</sequence>
<keyword evidence="3" id="KW-1185">Reference proteome</keyword>
<dbReference type="AlphaFoldDB" id="A0A1H6C1D1"/>